<accession>A0A7J6WSP0</accession>
<keyword evidence="3" id="KW-1185">Reference proteome</keyword>
<evidence type="ECO:0000256" key="1">
    <source>
        <dbReference type="SAM" id="Phobius"/>
    </source>
</evidence>
<dbReference type="Proteomes" id="UP000554482">
    <property type="component" value="Unassembled WGS sequence"/>
</dbReference>
<comment type="caution">
    <text evidence="2">The sequence shown here is derived from an EMBL/GenBank/DDBJ whole genome shotgun (WGS) entry which is preliminary data.</text>
</comment>
<feature type="transmembrane region" description="Helical" evidence="1">
    <location>
        <begin position="69"/>
        <end position="102"/>
    </location>
</feature>
<dbReference type="PANTHER" id="PTHR33133:SF5">
    <property type="entry name" value="OS08G0107100 PROTEIN"/>
    <property type="match status" value="1"/>
</dbReference>
<dbReference type="EMBL" id="JABWDY010010784">
    <property type="protein sequence ID" value="KAF5200399.1"/>
    <property type="molecule type" value="Genomic_DNA"/>
</dbReference>
<keyword evidence="1" id="KW-0812">Transmembrane</keyword>
<organism evidence="2 3">
    <name type="scientific">Thalictrum thalictroides</name>
    <name type="common">Rue-anemone</name>
    <name type="synonym">Anemone thalictroides</name>
    <dbReference type="NCBI Taxonomy" id="46969"/>
    <lineage>
        <taxon>Eukaryota</taxon>
        <taxon>Viridiplantae</taxon>
        <taxon>Streptophyta</taxon>
        <taxon>Embryophyta</taxon>
        <taxon>Tracheophyta</taxon>
        <taxon>Spermatophyta</taxon>
        <taxon>Magnoliopsida</taxon>
        <taxon>Ranunculales</taxon>
        <taxon>Ranunculaceae</taxon>
        <taxon>Thalictroideae</taxon>
        <taxon>Thalictrum</taxon>
    </lineage>
</organism>
<dbReference type="AlphaFoldDB" id="A0A7J6WSP0"/>
<dbReference type="OrthoDB" id="1908649at2759"/>
<name>A0A7J6WSP0_THATH</name>
<feature type="transmembrane region" description="Helical" evidence="1">
    <location>
        <begin position="131"/>
        <end position="155"/>
    </location>
</feature>
<feature type="transmembrane region" description="Helical" evidence="1">
    <location>
        <begin position="175"/>
        <end position="198"/>
    </location>
</feature>
<protein>
    <submittedName>
        <fullName evidence="2">Polyadenylate-binding protein 1-B-binding protein</fullName>
    </submittedName>
</protein>
<keyword evidence="1" id="KW-1133">Transmembrane helix</keyword>
<dbReference type="PANTHER" id="PTHR33133">
    <property type="entry name" value="OS08G0107100 PROTEIN-RELATED"/>
    <property type="match status" value="1"/>
</dbReference>
<keyword evidence="1" id="KW-0472">Membrane</keyword>
<evidence type="ECO:0000313" key="3">
    <source>
        <dbReference type="Proteomes" id="UP000554482"/>
    </source>
</evidence>
<proteinExistence type="predicted"/>
<evidence type="ECO:0000313" key="2">
    <source>
        <dbReference type="EMBL" id="KAF5200399.1"/>
    </source>
</evidence>
<gene>
    <name evidence="2" type="ORF">FRX31_010012</name>
</gene>
<reference evidence="2 3" key="1">
    <citation type="submission" date="2020-06" db="EMBL/GenBank/DDBJ databases">
        <title>Transcriptomic and genomic resources for Thalictrum thalictroides and T. hernandezii: Facilitating candidate gene discovery in an emerging model plant lineage.</title>
        <authorList>
            <person name="Arias T."/>
            <person name="Riano-Pachon D.M."/>
            <person name="Di Stilio V.S."/>
        </authorList>
    </citation>
    <scope>NUCLEOTIDE SEQUENCE [LARGE SCALE GENOMIC DNA]</scope>
    <source>
        <strain evidence="3">cv. WT478/WT964</strain>
        <tissue evidence="2">Leaves</tissue>
    </source>
</reference>
<feature type="transmembrane region" description="Helical" evidence="1">
    <location>
        <begin position="30"/>
        <end position="49"/>
    </location>
</feature>
<sequence length="246" mass="28746">MDREQEQLQFIGFGGIIKEACKIIYTWRKIFTKITFSFIFPLTIIYLAYPQLDEILCKKIEKHEETKQWVIYICFTIAYLLLVLFLLLLSTSAVVYTIACIYTAKQFTFRKVLSVIPNVWRRFMTTFAYQFLIMLAYNFMALLVLIPVFVIMLAYDFVTLDVFIPLLRWMDEHKLYVLIICAFGYSIVFVYMNVIWNLANVVSVLEDFYGFGAIENSKALIKVFELNAGARAALVIWIIAFKVHTG</sequence>
<feature type="transmembrane region" description="Helical" evidence="1">
    <location>
        <begin position="219"/>
        <end position="240"/>
    </location>
</feature>